<reference evidence="2" key="1">
    <citation type="submission" date="2020-01" db="EMBL/GenBank/DDBJ databases">
        <authorList>
            <consortium name="DOE Joint Genome Institute"/>
            <person name="Haridas S."/>
            <person name="Albert R."/>
            <person name="Binder M."/>
            <person name="Bloem J."/>
            <person name="Labutti K."/>
            <person name="Salamov A."/>
            <person name="Andreopoulos B."/>
            <person name="Baker S.E."/>
            <person name="Barry K."/>
            <person name="Bills G."/>
            <person name="Bluhm B.H."/>
            <person name="Cannon C."/>
            <person name="Castanera R."/>
            <person name="Culley D.E."/>
            <person name="Daum C."/>
            <person name="Ezra D."/>
            <person name="Gonzalez J.B."/>
            <person name="Henrissat B."/>
            <person name="Kuo A."/>
            <person name="Liang C."/>
            <person name="Lipzen A."/>
            <person name="Lutzoni F."/>
            <person name="Magnuson J."/>
            <person name="Mondo S."/>
            <person name="Nolan M."/>
            <person name="Ohm R."/>
            <person name="Pangilinan J."/>
            <person name="Park H.-J."/>
            <person name="Ramirez L."/>
            <person name="Alfaro M."/>
            <person name="Sun H."/>
            <person name="Tritt A."/>
            <person name="Yoshinaga Y."/>
            <person name="Zwiers L.-H."/>
            <person name="Turgeon B.G."/>
            <person name="Goodwin S.B."/>
            <person name="Spatafora J.W."/>
            <person name="Crous P.W."/>
            <person name="Grigoriev I.V."/>
        </authorList>
    </citation>
    <scope>NUCLEOTIDE SEQUENCE</scope>
    <source>
        <strain evidence="2">IPT5</strain>
    </source>
</reference>
<dbReference type="Proteomes" id="UP000799423">
    <property type="component" value="Unassembled WGS sequence"/>
</dbReference>
<name>A0A6A7APR8_9PLEO</name>
<protein>
    <submittedName>
        <fullName evidence="2">Uncharacterized protein</fullName>
    </submittedName>
</protein>
<evidence type="ECO:0000313" key="2">
    <source>
        <dbReference type="EMBL" id="KAF2844075.1"/>
    </source>
</evidence>
<dbReference type="EMBL" id="MU006425">
    <property type="protein sequence ID" value="KAF2844075.1"/>
    <property type="molecule type" value="Genomic_DNA"/>
</dbReference>
<dbReference type="AlphaFoldDB" id="A0A6A7APR8"/>
<evidence type="ECO:0000256" key="1">
    <source>
        <dbReference type="SAM" id="MobiDB-lite"/>
    </source>
</evidence>
<gene>
    <name evidence="2" type="ORF">T440DRAFT_473684</name>
</gene>
<keyword evidence="3" id="KW-1185">Reference proteome</keyword>
<proteinExistence type="predicted"/>
<sequence>MTRSLSTDPAQFQEPPQFRVPRSRIYQAMENIATVYTPIRLNSNQLRDTNGLLMKGEVIKLKPPRNISGLELAEDIVSKERLTRTEATASVQGVIRYQIHAPTKTNSGEKQFALPKTADHAGHGKADMCLETSVTRSNPVAPTPTTNFQTVIVDGNLVKSMQELQTQDAAAVTLETITVTPVEQPPNDDAATQNSDNLDAEKPITGGEENAEVKRKPRTI</sequence>
<organism evidence="2 3">
    <name type="scientific">Plenodomus tracheiphilus IPT5</name>
    <dbReference type="NCBI Taxonomy" id="1408161"/>
    <lineage>
        <taxon>Eukaryota</taxon>
        <taxon>Fungi</taxon>
        <taxon>Dikarya</taxon>
        <taxon>Ascomycota</taxon>
        <taxon>Pezizomycotina</taxon>
        <taxon>Dothideomycetes</taxon>
        <taxon>Pleosporomycetidae</taxon>
        <taxon>Pleosporales</taxon>
        <taxon>Pleosporineae</taxon>
        <taxon>Leptosphaeriaceae</taxon>
        <taxon>Plenodomus</taxon>
    </lineage>
</organism>
<accession>A0A6A7APR8</accession>
<evidence type="ECO:0000313" key="3">
    <source>
        <dbReference type="Proteomes" id="UP000799423"/>
    </source>
</evidence>
<feature type="region of interest" description="Disordered" evidence="1">
    <location>
        <begin position="179"/>
        <end position="220"/>
    </location>
</feature>